<evidence type="ECO:0000256" key="2">
    <source>
        <dbReference type="ARBA" id="ARBA00023235"/>
    </source>
</evidence>
<dbReference type="PIRSF" id="PIRSF037016">
    <property type="entry name" value="Pseudouridin_synth_euk_prd"/>
    <property type="match status" value="1"/>
</dbReference>
<dbReference type="PANTHER" id="PTHR13326:SF21">
    <property type="entry name" value="PSEUDOURIDYLATE SYNTHASE PUS7L"/>
    <property type="match status" value="1"/>
</dbReference>
<feature type="region of interest" description="Disordered" evidence="3">
    <location>
        <begin position="94"/>
        <end position="153"/>
    </location>
</feature>
<evidence type="ECO:0000313" key="6">
    <source>
        <dbReference type="Proteomes" id="UP000800041"/>
    </source>
</evidence>
<dbReference type="GO" id="GO:0009982">
    <property type="term" value="F:pseudouridine synthase activity"/>
    <property type="evidence" value="ECO:0007669"/>
    <property type="project" value="InterPro"/>
</dbReference>
<dbReference type="InterPro" id="IPR001656">
    <property type="entry name" value="PsdUridine_synth_TruD"/>
</dbReference>
<dbReference type="Pfam" id="PF01142">
    <property type="entry name" value="TruD"/>
    <property type="match status" value="1"/>
</dbReference>
<evidence type="ECO:0000313" key="5">
    <source>
        <dbReference type="EMBL" id="KAF1986851.1"/>
    </source>
</evidence>
<feature type="compositionally biased region" description="Basic and acidic residues" evidence="3">
    <location>
        <begin position="125"/>
        <end position="142"/>
    </location>
</feature>
<reference evidence="5" key="1">
    <citation type="journal article" date="2020" name="Stud. Mycol.">
        <title>101 Dothideomycetes genomes: a test case for predicting lifestyles and emergence of pathogens.</title>
        <authorList>
            <person name="Haridas S."/>
            <person name="Albert R."/>
            <person name="Binder M."/>
            <person name="Bloem J."/>
            <person name="Labutti K."/>
            <person name="Salamov A."/>
            <person name="Andreopoulos B."/>
            <person name="Baker S."/>
            <person name="Barry K."/>
            <person name="Bills G."/>
            <person name="Bluhm B."/>
            <person name="Cannon C."/>
            <person name="Castanera R."/>
            <person name="Culley D."/>
            <person name="Daum C."/>
            <person name="Ezra D."/>
            <person name="Gonzalez J."/>
            <person name="Henrissat B."/>
            <person name="Kuo A."/>
            <person name="Liang C."/>
            <person name="Lipzen A."/>
            <person name="Lutzoni F."/>
            <person name="Magnuson J."/>
            <person name="Mondo S."/>
            <person name="Nolan M."/>
            <person name="Ohm R."/>
            <person name="Pangilinan J."/>
            <person name="Park H.-J."/>
            <person name="Ramirez L."/>
            <person name="Alfaro M."/>
            <person name="Sun H."/>
            <person name="Tritt A."/>
            <person name="Yoshinaga Y."/>
            <person name="Zwiers L.-H."/>
            <person name="Turgeon B."/>
            <person name="Goodwin S."/>
            <person name="Spatafora J."/>
            <person name="Crous P."/>
            <person name="Grigoriev I."/>
        </authorList>
    </citation>
    <scope>NUCLEOTIDE SEQUENCE</scope>
    <source>
        <strain evidence="5">CBS 113979</strain>
    </source>
</reference>
<dbReference type="GO" id="GO:0001522">
    <property type="term" value="P:pseudouridine synthesis"/>
    <property type="evidence" value="ECO:0007669"/>
    <property type="project" value="InterPro"/>
</dbReference>
<keyword evidence="2" id="KW-0413">Isomerase</keyword>
<comment type="similarity">
    <text evidence="1">Belongs to the pseudouridine synthase TruD family.</text>
</comment>
<evidence type="ECO:0000256" key="1">
    <source>
        <dbReference type="ARBA" id="ARBA00007953"/>
    </source>
</evidence>
<dbReference type="PANTHER" id="PTHR13326">
    <property type="entry name" value="TRNA PSEUDOURIDINE SYNTHASE D"/>
    <property type="match status" value="1"/>
</dbReference>
<keyword evidence="6" id="KW-1185">Reference proteome</keyword>
<dbReference type="GO" id="GO:0003723">
    <property type="term" value="F:RNA binding"/>
    <property type="evidence" value="ECO:0007669"/>
    <property type="project" value="InterPro"/>
</dbReference>
<dbReference type="Proteomes" id="UP000800041">
    <property type="component" value="Unassembled WGS sequence"/>
</dbReference>
<evidence type="ECO:0000256" key="3">
    <source>
        <dbReference type="SAM" id="MobiDB-lite"/>
    </source>
</evidence>
<evidence type="ECO:0000259" key="4">
    <source>
        <dbReference type="PROSITE" id="PS50984"/>
    </source>
</evidence>
<feature type="region of interest" description="Disordered" evidence="3">
    <location>
        <begin position="709"/>
        <end position="728"/>
    </location>
</feature>
<name>A0A6G1H0X1_9PEZI</name>
<protein>
    <submittedName>
        <fullName evidence="5">tRNA pseudouridine synthase D</fullName>
    </submittedName>
</protein>
<proteinExistence type="inferred from homology"/>
<dbReference type="InterPro" id="IPR020103">
    <property type="entry name" value="PsdUridine_synth_cat_dom_sf"/>
</dbReference>
<dbReference type="EMBL" id="ML977155">
    <property type="protein sequence ID" value="KAF1986851.1"/>
    <property type="molecule type" value="Genomic_DNA"/>
</dbReference>
<dbReference type="SUPFAM" id="SSF55120">
    <property type="entry name" value="Pseudouridine synthase"/>
    <property type="match status" value="1"/>
</dbReference>
<sequence length="771" mass="85645">MSDEHTEEQPRKRMRLAGPDEAENLDVAMADAPKPAANAEHEKELRFGITAYINPDKPGFSGILKQRYTDFLVNEVLPSGHVLHLDSLDLPPSLNDGEAAGKKEASAGSTAPAQEAQQPKTQQEPVKDSAEAGKPTQEKENGAEEVESDVSTKDVQTLQSIFGEATTASILSLYSNVLRHPDRKRRDFTPVTSEVIPDKDQRTLAHQSIRRIFKSKLETSTTEESAGPEDHNKISITAVGARKQQPANNNRGQNGNKNQNAKGRHLWDELGGEYLHFTLYKENKDTMEAISFLCHELKIQPRSFQFAGTKDRRAVTVQRCSAYRVQAHRLQYIGRKLRNAKVGGFQHCKTGLELGDLHGNEFVITLRDCHFPGEEGLSTVAERAELARKIIQQSATEFKTKGFINYYGLQRFGTFSNSTSDVGKKILQGDLGGAVDLILAYEEDALLDHLPADAESTARIHSRDDRHRAEAIKAWKNGKLGTALDKLPRRFSAEKSIMSHLGRQRNEKDFQGAMMLIQRNLRLMYVHAYQSLVWNVVAGKRWNTFGSKVVEGDLVLVNEHKDKEGGVDADDDAEVDQDGEVIIRPAVDDRAGNADDFDRARPLSKKEAESAKYNIFDVVLPLPGFDVVYPGNEIGDFYKEYMGSEEGGGLDPYNMRRKQKDWSLSGGYRKLIARPGPGVEADVRVYRGPEEQLVETDLERMGMTMGGKEKNEAHADVGAGEEGEEGAVEEEEKIAVVLKFQLGSSTYATMALREVMKAGGLMPYKPEYGGK</sequence>
<feature type="region of interest" description="Disordered" evidence="3">
    <location>
        <begin position="1"/>
        <end position="23"/>
    </location>
</feature>
<dbReference type="CDD" id="cd02576">
    <property type="entry name" value="PseudoU_synth_ScPUS7"/>
    <property type="match status" value="1"/>
</dbReference>
<accession>A0A6G1H0X1</accession>
<dbReference type="AlphaFoldDB" id="A0A6G1H0X1"/>
<dbReference type="OrthoDB" id="447290at2759"/>
<feature type="compositionally biased region" description="Low complexity" evidence="3">
    <location>
        <begin position="247"/>
        <end position="261"/>
    </location>
</feature>
<dbReference type="Gene3D" id="3.30.2350.20">
    <property type="entry name" value="TruD, catalytic domain"/>
    <property type="match status" value="2"/>
</dbReference>
<dbReference type="InterPro" id="IPR042214">
    <property type="entry name" value="TruD_catalytic"/>
</dbReference>
<feature type="domain" description="TRUD" evidence="4">
    <location>
        <begin position="402"/>
        <end position="674"/>
    </location>
</feature>
<feature type="compositionally biased region" description="Polar residues" evidence="3">
    <location>
        <begin position="111"/>
        <end position="124"/>
    </location>
</feature>
<dbReference type="InterPro" id="IPR011760">
    <property type="entry name" value="PsdUridine_synth_TruD_insert"/>
</dbReference>
<feature type="region of interest" description="Disordered" evidence="3">
    <location>
        <begin position="242"/>
        <end position="262"/>
    </location>
</feature>
<organism evidence="5 6">
    <name type="scientific">Aulographum hederae CBS 113979</name>
    <dbReference type="NCBI Taxonomy" id="1176131"/>
    <lineage>
        <taxon>Eukaryota</taxon>
        <taxon>Fungi</taxon>
        <taxon>Dikarya</taxon>
        <taxon>Ascomycota</taxon>
        <taxon>Pezizomycotina</taxon>
        <taxon>Dothideomycetes</taxon>
        <taxon>Pleosporomycetidae</taxon>
        <taxon>Aulographales</taxon>
        <taxon>Aulographaceae</taxon>
    </lineage>
</organism>
<dbReference type="GO" id="GO:0005634">
    <property type="term" value="C:nucleus"/>
    <property type="evidence" value="ECO:0007669"/>
    <property type="project" value="TreeGrafter"/>
</dbReference>
<gene>
    <name evidence="5" type="ORF">K402DRAFT_354999</name>
</gene>
<feature type="compositionally biased region" description="Acidic residues" evidence="3">
    <location>
        <begin position="719"/>
        <end position="728"/>
    </location>
</feature>
<dbReference type="PROSITE" id="PS50984">
    <property type="entry name" value="TRUD"/>
    <property type="match status" value="1"/>
</dbReference>
<dbReference type="NCBIfam" id="TIGR00094">
    <property type="entry name" value="tRNA_TruD_broad"/>
    <property type="match status" value="1"/>
</dbReference>